<accession>A0AAU7DIH3</accession>
<organism evidence="3">
    <name type="scientific">Telmatobacter sp. DSM 110680</name>
    <dbReference type="NCBI Taxonomy" id="3036704"/>
    <lineage>
        <taxon>Bacteria</taxon>
        <taxon>Pseudomonadati</taxon>
        <taxon>Acidobacteriota</taxon>
        <taxon>Terriglobia</taxon>
        <taxon>Terriglobales</taxon>
        <taxon>Acidobacteriaceae</taxon>
        <taxon>Telmatobacter</taxon>
    </lineage>
</organism>
<keyword evidence="2" id="KW-0812">Transmembrane</keyword>
<feature type="transmembrane region" description="Helical" evidence="2">
    <location>
        <begin position="29"/>
        <end position="51"/>
    </location>
</feature>
<evidence type="ECO:0000256" key="2">
    <source>
        <dbReference type="SAM" id="Phobius"/>
    </source>
</evidence>
<gene>
    <name evidence="3" type="ORF">P8935_21795</name>
</gene>
<feature type="region of interest" description="Disordered" evidence="1">
    <location>
        <begin position="1"/>
        <end position="25"/>
    </location>
</feature>
<keyword evidence="2" id="KW-0472">Membrane</keyword>
<proteinExistence type="predicted"/>
<protein>
    <submittedName>
        <fullName evidence="3">Uncharacterized protein</fullName>
    </submittedName>
</protein>
<feature type="compositionally biased region" description="Basic and acidic residues" evidence="1">
    <location>
        <begin position="72"/>
        <end position="81"/>
    </location>
</feature>
<keyword evidence="2" id="KW-1133">Transmembrane helix</keyword>
<dbReference type="EMBL" id="CP121196">
    <property type="protein sequence ID" value="XBH17186.1"/>
    <property type="molecule type" value="Genomic_DNA"/>
</dbReference>
<dbReference type="RefSeq" id="WP_348262417.1">
    <property type="nucleotide sequence ID" value="NZ_CP121196.1"/>
</dbReference>
<feature type="region of interest" description="Disordered" evidence="1">
    <location>
        <begin position="61"/>
        <end position="81"/>
    </location>
</feature>
<feature type="compositionally biased region" description="Basic and acidic residues" evidence="1">
    <location>
        <begin position="8"/>
        <end position="21"/>
    </location>
</feature>
<name>A0AAU7DIH3_9BACT</name>
<evidence type="ECO:0000256" key="1">
    <source>
        <dbReference type="SAM" id="MobiDB-lite"/>
    </source>
</evidence>
<evidence type="ECO:0000313" key="3">
    <source>
        <dbReference type="EMBL" id="XBH17186.1"/>
    </source>
</evidence>
<sequence length="81" mass="8817">MINDVESDVSKTKEAASHVEPYDPASRGWLKVGTIAAASAVLGGLAAAWFYRKTLSRLREAENEIPDSKTGTTEDRMGEDF</sequence>
<reference evidence="3" key="1">
    <citation type="submission" date="2023-03" db="EMBL/GenBank/DDBJ databases">
        <title>Edaphobacter sp.</title>
        <authorList>
            <person name="Huber K.J."/>
            <person name="Papendorf J."/>
            <person name="Pilke C."/>
            <person name="Bunk B."/>
            <person name="Sproeer C."/>
            <person name="Pester M."/>
        </authorList>
    </citation>
    <scope>NUCLEOTIDE SEQUENCE</scope>
    <source>
        <strain evidence="3">DSM 110680</strain>
    </source>
</reference>
<dbReference type="AlphaFoldDB" id="A0AAU7DIH3"/>